<feature type="transmembrane region" description="Helical" evidence="1">
    <location>
        <begin position="302"/>
        <end position="323"/>
    </location>
</feature>
<evidence type="ECO:0000313" key="2">
    <source>
        <dbReference type="EMBL" id="KAH7136284.1"/>
    </source>
</evidence>
<dbReference type="EMBL" id="JAGMUV010000013">
    <property type="protein sequence ID" value="KAH7136284.1"/>
    <property type="molecule type" value="Genomic_DNA"/>
</dbReference>
<keyword evidence="1" id="KW-1133">Transmembrane helix</keyword>
<dbReference type="OrthoDB" id="3561681at2759"/>
<gene>
    <name evidence="2" type="ORF">EDB81DRAFT_77623</name>
</gene>
<accession>A0A9P9EBK1</accession>
<protein>
    <submittedName>
        <fullName evidence="2">Uncharacterized protein</fullName>
    </submittedName>
</protein>
<dbReference type="Proteomes" id="UP000738349">
    <property type="component" value="Unassembled WGS sequence"/>
</dbReference>
<keyword evidence="1" id="KW-0472">Membrane</keyword>
<dbReference type="Gene3D" id="1.20.58.340">
    <property type="entry name" value="Magnesium transport protein CorA, transmembrane region"/>
    <property type="match status" value="1"/>
</dbReference>
<reference evidence="2" key="1">
    <citation type="journal article" date="2021" name="Nat. Commun.">
        <title>Genetic determinants of endophytism in the Arabidopsis root mycobiome.</title>
        <authorList>
            <person name="Mesny F."/>
            <person name="Miyauchi S."/>
            <person name="Thiergart T."/>
            <person name="Pickel B."/>
            <person name="Atanasova L."/>
            <person name="Karlsson M."/>
            <person name="Huettel B."/>
            <person name="Barry K.W."/>
            <person name="Haridas S."/>
            <person name="Chen C."/>
            <person name="Bauer D."/>
            <person name="Andreopoulos W."/>
            <person name="Pangilinan J."/>
            <person name="LaButti K."/>
            <person name="Riley R."/>
            <person name="Lipzen A."/>
            <person name="Clum A."/>
            <person name="Drula E."/>
            <person name="Henrissat B."/>
            <person name="Kohler A."/>
            <person name="Grigoriev I.V."/>
            <person name="Martin F.M."/>
            <person name="Hacquard S."/>
        </authorList>
    </citation>
    <scope>NUCLEOTIDE SEQUENCE</scope>
    <source>
        <strain evidence="2">MPI-CAGE-AT-0147</strain>
    </source>
</reference>
<feature type="transmembrane region" description="Helical" evidence="1">
    <location>
        <begin position="267"/>
        <end position="290"/>
    </location>
</feature>
<keyword evidence="3" id="KW-1185">Reference proteome</keyword>
<sequence>MRFHSSLFDCQRLCETFRIDPNSLGLVATDMTGFHHLGGDTATGSSSYYFQCFAYKFIWSYDHQNNTTRAIAFVKNTEHGLAAFADLLRTAEVNQRLVTHPLYLALSGTTQVMTFMDSSLRRHYDKCHMMESTTGLRPWRNSFGGAQTAVHELNEMLQEMSALIVEAGMFIRRVKQWIIAVDAFERLQTGHLETIQVESAKEEVVSVSTAILLIRSRLVMMEIDFNYVRERAQGQCSTISHTMTRDDTLASIKLASIATRDSSSMKVIAIMTMAFLPGAFFATLFAVPSLHWNEGNVVGDNFWVYWAFVLPSTTLIFVLWGVLAQKGIVKHLGLSNSTDQPTKLS</sequence>
<keyword evidence="1" id="KW-0812">Transmembrane</keyword>
<proteinExistence type="predicted"/>
<organism evidence="2 3">
    <name type="scientific">Dactylonectria macrodidyma</name>
    <dbReference type="NCBI Taxonomy" id="307937"/>
    <lineage>
        <taxon>Eukaryota</taxon>
        <taxon>Fungi</taxon>
        <taxon>Dikarya</taxon>
        <taxon>Ascomycota</taxon>
        <taxon>Pezizomycotina</taxon>
        <taxon>Sordariomycetes</taxon>
        <taxon>Hypocreomycetidae</taxon>
        <taxon>Hypocreales</taxon>
        <taxon>Nectriaceae</taxon>
        <taxon>Dactylonectria</taxon>
    </lineage>
</organism>
<evidence type="ECO:0000313" key="3">
    <source>
        <dbReference type="Proteomes" id="UP000738349"/>
    </source>
</evidence>
<comment type="caution">
    <text evidence="2">The sequence shown here is derived from an EMBL/GenBank/DDBJ whole genome shotgun (WGS) entry which is preliminary data.</text>
</comment>
<name>A0A9P9EBK1_9HYPO</name>
<dbReference type="AlphaFoldDB" id="A0A9P9EBK1"/>
<evidence type="ECO:0000256" key="1">
    <source>
        <dbReference type="SAM" id="Phobius"/>
    </source>
</evidence>